<evidence type="ECO:0000259" key="4">
    <source>
        <dbReference type="SMART" id="SM00479"/>
    </source>
</evidence>
<evidence type="ECO:0000313" key="6">
    <source>
        <dbReference type="Proteomes" id="UP000777784"/>
    </source>
</evidence>
<dbReference type="InterPro" id="IPR036397">
    <property type="entry name" value="RNaseH_sf"/>
</dbReference>
<name>A0A948RU12_UNCEI</name>
<protein>
    <submittedName>
        <fullName evidence="5">WYL domain-containing protein</fullName>
    </submittedName>
</protein>
<dbReference type="GO" id="GO:0006260">
    <property type="term" value="P:DNA replication"/>
    <property type="evidence" value="ECO:0007669"/>
    <property type="project" value="InterPro"/>
</dbReference>
<dbReference type="EMBL" id="JAHJDP010000004">
    <property type="protein sequence ID" value="MBU2689447.1"/>
    <property type="molecule type" value="Genomic_DNA"/>
</dbReference>
<evidence type="ECO:0000256" key="2">
    <source>
        <dbReference type="ARBA" id="ARBA00022801"/>
    </source>
</evidence>
<dbReference type="CDD" id="cd06127">
    <property type="entry name" value="DEDDh"/>
    <property type="match status" value="1"/>
</dbReference>
<dbReference type="PANTHER" id="PTHR30231">
    <property type="entry name" value="DNA POLYMERASE III SUBUNIT EPSILON"/>
    <property type="match status" value="1"/>
</dbReference>
<keyword evidence="1" id="KW-0540">Nuclease</keyword>
<dbReference type="SUPFAM" id="SSF53098">
    <property type="entry name" value="Ribonuclease H-like"/>
    <property type="match status" value="1"/>
</dbReference>
<reference evidence="5" key="1">
    <citation type="submission" date="2021-05" db="EMBL/GenBank/DDBJ databases">
        <title>Energy efficiency and biological interactions define the core microbiome of deep oligotrophic groundwater.</title>
        <authorList>
            <person name="Mehrshad M."/>
            <person name="Lopez-Fernandez M."/>
            <person name="Bell E."/>
            <person name="Bernier-Latmani R."/>
            <person name="Bertilsson S."/>
            <person name="Dopson M."/>
        </authorList>
    </citation>
    <scope>NUCLEOTIDE SEQUENCE</scope>
    <source>
        <strain evidence="5">Modern_marine.mb.64</strain>
    </source>
</reference>
<accession>A0A948RU12</accession>
<dbReference type="GO" id="GO:0003677">
    <property type="term" value="F:DNA binding"/>
    <property type="evidence" value="ECO:0007669"/>
    <property type="project" value="InterPro"/>
</dbReference>
<keyword evidence="2" id="KW-0378">Hydrolase</keyword>
<dbReference type="GO" id="GO:0003887">
    <property type="term" value="F:DNA-directed DNA polymerase activity"/>
    <property type="evidence" value="ECO:0007669"/>
    <property type="project" value="InterPro"/>
</dbReference>
<dbReference type="InterPro" id="IPR026881">
    <property type="entry name" value="WYL_dom"/>
</dbReference>
<gene>
    <name evidence="5" type="ORF">KJ970_00840</name>
</gene>
<organism evidence="5 6">
    <name type="scientific">Eiseniibacteriota bacterium</name>
    <dbReference type="NCBI Taxonomy" id="2212470"/>
    <lineage>
        <taxon>Bacteria</taxon>
        <taxon>Candidatus Eiseniibacteriota</taxon>
    </lineage>
</organism>
<evidence type="ECO:0000256" key="1">
    <source>
        <dbReference type="ARBA" id="ARBA00022722"/>
    </source>
</evidence>
<keyword evidence="3" id="KW-0269">Exonuclease</keyword>
<dbReference type="NCBIfam" id="TIGR00573">
    <property type="entry name" value="dnaq"/>
    <property type="match status" value="1"/>
</dbReference>
<feature type="domain" description="Exonuclease" evidence="4">
    <location>
        <begin position="24"/>
        <end position="188"/>
    </location>
</feature>
<dbReference type="PANTHER" id="PTHR30231:SF4">
    <property type="entry name" value="PROTEIN NEN2"/>
    <property type="match status" value="1"/>
</dbReference>
<comment type="caution">
    <text evidence="5">The sequence shown here is derived from an EMBL/GenBank/DDBJ whole genome shotgun (WGS) entry which is preliminary data.</text>
</comment>
<dbReference type="Proteomes" id="UP000777784">
    <property type="component" value="Unassembled WGS sequence"/>
</dbReference>
<dbReference type="InterPro" id="IPR013520">
    <property type="entry name" value="Ribonucl_H"/>
</dbReference>
<dbReference type="Pfam" id="PF13280">
    <property type="entry name" value="WYL"/>
    <property type="match status" value="1"/>
</dbReference>
<proteinExistence type="predicted"/>
<dbReference type="GO" id="GO:0005829">
    <property type="term" value="C:cytosol"/>
    <property type="evidence" value="ECO:0007669"/>
    <property type="project" value="TreeGrafter"/>
</dbReference>
<dbReference type="FunFam" id="3.30.420.10:FF:000045">
    <property type="entry name" value="3'-5' exonuclease DinG"/>
    <property type="match status" value="1"/>
</dbReference>
<sequence>MFENPTSGDLFSEELGNPTLEETRFAIVDVETTGLDSHDRVLEVACLITKGPLEREEFCRLVNPQTPIPQEVVTIHGIKEEAVREAPFFSSIAPELTTLLKGAVLVAHNAPFDISFLTREWKLLGGRMPTMKVVDTLTLARNLIDLDRYSLDYLADALSLPNRPAHRALADVKTTHNLLWYLIERAPERPKRLNDLLRLLDPPDISWERAEEEGAIRPALEPLKEALSAGRPIRIAYLARNGETIVIVTPLKLERTGRRIFLRVRLSGDRAVRSFRLDRITSIFPSGHNDASDS</sequence>
<evidence type="ECO:0000256" key="3">
    <source>
        <dbReference type="ARBA" id="ARBA00022839"/>
    </source>
</evidence>
<dbReference type="Pfam" id="PF00929">
    <property type="entry name" value="RNase_T"/>
    <property type="match status" value="1"/>
</dbReference>
<dbReference type="AlphaFoldDB" id="A0A948RU12"/>
<dbReference type="InterPro" id="IPR012337">
    <property type="entry name" value="RNaseH-like_sf"/>
</dbReference>
<evidence type="ECO:0000313" key="5">
    <source>
        <dbReference type="EMBL" id="MBU2689447.1"/>
    </source>
</evidence>
<dbReference type="InterPro" id="IPR006054">
    <property type="entry name" value="DnaQ"/>
</dbReference>
<dbReference type="Gene3D" id="3.30.420.10">
    <property type="entry name" value="Ribonuclease H-like superfamily/Ribonuclease H"/>
    <property type="match status" value="1"/>
</dbReference>
<dbReference type="SMART" id="SM00479">
    <property type="entry name" value="EXOIII"/>
    <property type="match status" value="1"/>
</dbReference>
<dbReference type="GO" id="GO:0008408">
    <property type="term" value="F:3'-5' exonuclease activity"/>
    <property type="evidence" value="ECO:0007669"/>
    <property type="project" value="TreeGrafter"/>
</dbReference>
<dbReference type="PROSITE" id="PS52050">
    <property type="entry name" value="WYL"/>
    <property type="match status" value="1"/>
</dbReference>